<dbReference type="HAMAP" id="MF_01547">
    <property type="entry name" value="RNA_methyltr_E"/>
    <property type="match status" value="1"/>
</dbReference>
<dbReference type="InterPro" id="IPR015507">
    <property type="entry name" value="rRNA-MeTfrase_E"/>
</dbReference>
<keyword evidence="4" id="KW-0489">Methyltransferase</keyword>
<dbReference type="InterPro" id="IPR050082">
    <property type="entry name" value="RNA_methyltr_RlmE"/>
</dbReference>
<evidence type="ECO:0000256" key="6">
    <source>
        <dbReference type="ARBA" id="ARBA00022691"/>
    </source>
</evidence>
<evidence type="ECO:0000256" key="1">
    <source>
        <dbReference type="ARBA" id="ARBA00004173"/>
    </source>
</evidence>
<proteinExistence type="inferred from homology"/>
<evidence type="ECO:0000256" key="10">
    <source>
        <dbReference type="PIRSR" id="PIRSR005461-1"/>
    </source>
</evidence>
<dbReference type="InterPro" id="IPR002877">
    <property type="entry name" value="RNA_MeTrfase_FtsJ_dom"/>
</dbReference>
<dbReference type="PANTHER" id="PTHR10920:SF18">
    <property type="entry name" value="RRNA METHYLTRANSFERASE 2, MITOCHONDRIAL"/>
    <property type="match status" value="1"/>
</dbReference>
<dbReference type="GO" id="GO:0005759">
    <property type="term" value="C:mitochondrial matrix"/>
    <property type="evidence" value="ECO:0007669"/>
    <property type="project" value="UniProtKB-ARBA"/>
</dbReference>
<evidence type="ECO:0000256" key="3">
    <source>
        <dbReference type="ARBA" id="ARBA00022552"/>
    </source>
</evidence>
<dbReference type="EMBL" id="CADCXV010000847">
    <property type="protein sequence ID" value="CAB0037241.1"/>
    <property type="molecule type" value="Genomic_DNA"/>
</dbReference>
<comment type="subcellular location">
    <subcellularLocation>
        <location evidence="1">Mitochondrion</location>
    </subcellularLocation>
</comment>
<dbReference type="PANTHER" id="PTHR10920">
    <property type="entry name" value="RIBOSOMAL RNA METHYLTRANSFERASE"/>
    <property type="match status" value="1"/>
</dbReference>
<evidence type="ECO:0000313" key="13">
    <source>
        <dbReference type="Proteomes" id="UP000479190"/>
    </source>
</evidence>
<dbReference type="PIRSF" id="PIRSF005461">
    <property type="entry name" value="23S_rRNA_mtase"/>
    <property type="match status" value="1"/>
</dbReference>
<evidence type="ECO:0000256" key="7">
    <source>
        <dbReference type="ARBA" id="ARBA00022946"/>
    </source>
</evidence>
<dbReference type="Gene3D" id="3.40.50.150">
    <property type="entry name" value="Vaccinia Virus protein VP39"/>
    <property type="match status" value="1"/>
</dbReference>
<sequence length="246" mass="27878">MGSKMLLRRFNTFSCLMKEKPTNLKGKKHSSQQWIVRQLKDPYVEKARQHNYRCRSAFKLLEINRKHHLLQPGMNVIDCGAAPGSWTQVAARLVNADKKMLGEPVGSVIGIDKLPIFPIEGATLLANMDFTKKRTQDLIKQCLNERFVDIVLSDMAPNAIGMKEADHENIIKLAYSVFKFALEVSSYESTLVMKVWDGGMSPALEKDLEMFYKVVKIARPQATRDESSEKFIIAKGFKGLKTQARV</sequence>
<evidence type="ECO:0000256" key="4">
    <source>
        <dbReference type="ARBA" id="ARBA00022603"/>
    </source>
</evidence>
<keyword evidence="13" id="KW-1185">Reference proteome</keyword>
<dbReference type="InterPro" id="IPR029063">
    <property type="entry name" value="SAM-dependent_MTases_sf"/>
</dbReference>
<organism evidence="12 13">
    <name type="scientific">Trichogramma brassicae</name>
    <dbReference type="NCBI Taxonomy" id="86971"/>
    <lineage>
        <taxon>Eukaryota</taxon>
        <taxon>Metazoa</taxon>
        <taxon>Ecdysozoa</taxon>
        <taxon>Arthropoda</taxon>
        <taxon>Hexapoda</taxon>
        <taxon>Insecta</taxon>
        <taxon>Pterygota</taxon>
        <taxon>Neoptera</taxon>
        <taxon>Endopterygota</taxon>
        <taxon>Hymenoptera</taxon>
        <taxon>Apocrita</taxon>
        <taxon>Proctotrupomorpha</taxon>
        <taxon>Chalcidoidea</taxon>
        <taxon>Trichogrammatidae</taxon>
        <taxon>Trichogramma</taxon>
    </lineage>
</organism>
<accession>A0A6H5IN76</accession>
<comment type="similarity">
    <text evidence="2">Belongs to the class I-like SAM-binding methyltransferase superfamily. RNA methyltransferase RlmE family.</text>
</comment>
<feature type="active site" description="Proton acceptor" evidence="10">
    <location>
        <position position="194"/>
    </location>
</feature>
<evidence type="ECO:0000256" key="5">
    <source>
        <dbReference type="ARBA" id="ARBA00022679"/>
    </source>
</evidence>
<dbReference type="SUPFAM" id="SSF53335">
    <property type="entry name" value="S-adenosyl-L-methionine-dependent methyltransferases"/>
    <property type="match status" value="1"/>
</dbReference>
<keyword evidence="6 10" id="KW-0949">S-adenosyl-L-methionine</keyword>
<evidence type="ECO:0000259" key="11">
    <source>
        <dbReference type="Pfam" id="PF01728"/>
    </source>
</evidence>
<dbReference type="GO" id="GO:1902775">
    <property type="term" value="P:mitochondrial large ribosomal subunit assembly"/>
    <property type="evidence" value="ECO:0007669"/>
    <property type="project" value="UniProtKB-ARBA"/>
</dbReference>
<dbReference type="GO" id="GO:0008650">
    <property type="term" value="F:rRNA (uridine-2'-O-)-methyltransferase activity"/>
    <property type="evidence" value="ECO:0007669"/>
    <property type="project" value="TreeGrafter"/>
</dbReference>
<dbReference type="AlphaFoldDB" id="A0A6H5IN76"/>
<name>A0A6H5IN76_9HYME</name>
<dbReference type="Pfam" id="PF01728">
    <property type="entry name" value="FtsJ"/>
    <property type="match status" value="1"/>
</dbReference>
<dbReference type="OrthoDB" id="20105at2759"/>
<feature type="domain" description="Ribosomal RNA methyltransferase FtsJ" evidence="11">
    <location>
        <begin position="52"/>
        <end position="237"/>
    </location>
</feature>
<keyword evidence="8" id="KW-0496">Mitochondrion</keyword>
<protein>
    <recommendedName>
        <fullName evidence="9">rRNA methyltransferase 2, mitochondrial</fullName>
    </recommendedName>
</protein>
<keyword evidence="5" id="KW-0808">Transferase</keyword>
<reference evidence="12 13" key="1">
    <citation type="submission" date="2020-02" db="EMBL/GenBank/DDBJ databases">
        <authorList>
            <person name="Ferguson B K."/>
        </authorList>
    </citation>
    <scope>NUCLEOTIDE SEQUENCE [LARGE SCALE GENOMIC DNA]</scope>
</reference>
<keyword evidence="7" id="KW-0809">Transit peptide</keyword>
<evidence type="ECO:0000256" key="8">
    <source>
        <dbReference type="ARBA" id="ARBA00023128"/>
    </source>
</evidence>
<evidence type="ECO:0000313" key="12">
    <source>
        <dbReference type="EMBL" id="CAB0037241.1"/>
    </source>
</evidence>
<dbReference type="Proteomes" id="UP000479190">
    <property type="component" value="Unassembled WGS sequence"/>
</dbReference>
<dbReference type="FunFam" id="3.40.50.150:FF:000129">
    <property type="entry name" value="Mitochondrial rRNA methyltransferase 2"/>
    <property type="match status" value="1"/>
</dbReference>
<keyword evidence="3" id="KW-0698">rRNA processing</keyword>
<gene>
    <name evidence="12" type="ORF">TBRA_LOCUS9077</name>
</gene>
<evidence type="ECO:0000256" key="2">
    <source>
        <dbReference type="ARBA" id="ARBA00009258"/>
    </source>
</evidence>
<evidence type="ECO:0000256" key="9">
    <source>
        <dbReference type="ARBA" id="ARBA00041184"/>
    </source>
</evidence>